<dbReference type="Gene3D" id="3.30.230.10">
    <property type="match status" value="1"/>
</dbReference>
<name>A0A938XB54_9CLOT</name>
<dbReference type="InterPro" id="IPR000523">
    <property type="entry name" value="Mg_chelatse_chII-like_cat_dom"/>
</dbReference>
<organism evidence="3 4">
    <name type="scientific">Mordavella massiliensis</name>
    <dbReference type="NCBI Taxonomy" id="1871024"/>
    <lineage>
        <taxon>Bacteria</taxon>
        <taxon>Bacillati</taxon>
        <taxon>Bacillota</taxon>
        <taxon>Clostridia</taxon>
        <taxon>Eubacteriales</taxon>
        <taxon>Clostridiaceae</taxon>
        <taxon>Mordavella</taxon>
    </lineage>
</organism>
<dbReference type="Pfam" id="PF13335">
    <property type="entry name" value="Mg_chelatase_C"/>
    <property type="match status" value="1"/>
</dbReference>
<evidence type="ECO:0000256" key="1">
    <source>
        <dbReference type="ARBA" id="ARBA00006354"/>
    </source>
</evidence>
<comment type="similarity">
    <text evidence="1">Belongs to the Mg-chelatase subunits D/I family. ComM subfamily.</text>
</comment>
<evidence type="ECO:0000313" key="3">
    <source>
        <dbReference type="EMBL" id="MBM6947817.1"/>
    </source>
</evidence>
<dbReference type="RefSeq" id="WP_204905869.1">
    <property type="nucleotide sequence ID" value="NZ_JACJKS010000004.1"/>
</dbReference>
<dbReference type="InterPro" id="IPR003593">
    <property type="entry name" value="AAA+_ATPase"/>
</dbReference>
<dbReference type="SUPFAM" id="SSF54211">
    <property type="entry name" value="Ribosomal protein S5 domain 2-like"/>
    <property type="match status" value="1"/>
</dbReference>
<proteinExistence type="inferred from homology"/>
<dbReference type="NCBIfam" id="TIGR00368">
    <property type="entry name" value="YifB family Mg chelatase-like AAA ATPase"/>
    <property type="match status" value="1"/>
</dbReference>
<sequence length="519" mass="56122">MSLGMVCSAALHGLEVKFIRVEADLSNGLPMFHMVGYLSGEVKEAGERVRTAIRNSGLEIPVKKTVINLSPGSVRKRGASFDLPIALAILLSQGLVSGAALKGALAVGELGLDGSIRDVAGVLPIVWEAGKQGYRFCIVPPGNEKEARLAAGIPVLAAGSLSELLTLLAMGEPAAGAGQSGRTDGAAKDGDWQEMEFQEDFCEVRGQEAVKRSAEIAVAGGHNFLMIGPPGSGKSMIARRIPTILPPLSMEEALEITKIYSIQGMLDKDTPLMRRRPFREVHHTATRAALIGGGAVPAPGEISLAHRGVLFLDELSEFQRPVLDVLRQPLEEKRIRLTRKQGVYEFPADFMLAAAMNPCPCGYYPDASRCTCAPGSISRYLGKVSQPFLDRIDICMDTPAVDYRSLRAGEGGETSARIRERVMEARQRQAFRYRQEPFAVNAAVPARKIPVYCALDTQGDEMLSQAFRQMGLTARTCHKVLKVARTIADLAGEEAIQSAHLAEAVGYRLPDAKYWGNLR</sequence>
<evidence type="ECO:0000313" key="4">
    <source>
        <dbReference type="Proteomes" id="UP000705508"/>
    </source>
</evidence>
<evidence type="ECO:0000259" key="2">
    <source>
        <dbReference type="SMART" id="SM00382"/>
    </source>
</evidence>
<dbReference type="InterPro" id="IPR014721">
    <property type="entry name" value="Ribsml_uS5_D2-typ_fold_subgr"/>
</dbReference>
<dbReference type="EMBL" id="JACJKS010000004">
    <property type="protein sequence ID" value="MBM6947817.1"/>
    <property type="molecule type" value="Genomic_DNA"/>
</dbReference>
<dbReference type="InterPro" id="IPR004482">
    <property type="entry name" value="Mg_chelat-rel"/>
</dbReference>
<dbReference type="Pfam" id="PF13541">
    <property type="entry name" value="ChlI"/>
    <property type="match status" value="1"/>
</dbReference>
<accession>A0A938XB54</accession>
<protein>
    <submittedName>
        <fullName evidence="3">YifB family Mg chelatase-like AAA ATPase</fullName>
    </submittedName>
</protein>
<dbReference type="PANTHER" id="PTHR32039">
    <property type="entry name" value="MAGNESIUM-CHELATASE SUBUNIT CHLI"/>
    <property type="match status" value="1"/>
</dbReference>
<dbReference type="AlphaFoldDB" id="A0A938XB54"/>
<dbReference type="InterPro" id="IPR025158">
    <property type="entry name" value="Mg_chelat-rel_C"/>
</dbReference>
<dbReference type="InterPro" id="IPR045006">
    <property type="entry name" value="CHLI-like"/>
</dbReference>
<feature type="domain" description="AAA+ ATPase" evidence="2">
    <location>
        <begin position="220"/>
        <end position="347"/>
    </location>
</feature>
<dbReference type="InterPro" id="IPR020568">
    <property type="entry name" value="Ribosomal_Su5_D2-typ_SF"/>
</dbReference>
<dbReference type="GO" id="GO:0005524">
    <property type="term" value="F:ATP binding"/>
    <property type="evidence" value="ECO:0007669"/>
    <property type="project" value="InterPro"/>
</dbReference>
<dbReference type="PANTHER" id="PTHR32039:SF7">
    <property type="entry name" value="COMPETENCE PROTEIN COMM"/>
    <property type="match status" value="1"/>
</dbReference>
<reference evidence="3" key="2">
    <citation type="journal article" date="2021" name="Sci. Rep.">
        <title>The distribution of antibiotic resistance genes in chicken gut microbiota commensals.</title>
        <authorList>
            <person name="Juricova H."/>
            <person name="Matiasovicova J."/>
            <person name="Kubasova T."/>
            <person name="Cejkova D."/>
            <person name="Rychlik I."/>
        </authorList>
    </citation>
    <scope>NUCLEOTIDE SEQUENCE</scope>
    <source>
        <strain evidence="3">An582</strain>
    </source>
</reference>
<dbReference type="Proteomes" id="UP000705508">
    <property type="component" value="Unassembled WGS sequence"/>
</dbReference>
<dbReference type="SMART" id="SM00382">
    <property type="entry name" value="AAA"/>
    <property type="match status" value="1"/>
</dbReference>
<dbReference type="Gene3D" id="3.40.50.300">
    <property type="entry name" value="P-loop containing nucleotide triphosphate hydrolases"/>
    <property type="match status" value="1"/>
</dbReference>
<dbReference type="SUPFAM" id="SSF52540">
    <property type="entry name" value="P-loop containing nucleoside triphosphate hydrolases"/>
    <property type="match status" value="1"/>
</dbReference>
<dbReference type="Pfam" id="PF01078">
    <property type="entry name" value="Mg_chelatase"/>
    <property type="match status" value="1"/>
</dbReference>
<gene>
    <name evidence="3" type="ORF">H6A20_03935</name>
</gene>
<reference evidence="3" key="1">
    <citation type="submission" date="2020-08" db="EMBL/GenBank/DDBJ databases">
        <authorList>
            <person name="Cejkova D."/>
            <person name="Kubasova T."/>
            <person name="Jahodarova E."/>
            <person name="Rychlik I."/>
        </authorList>
    </citation>
    <scope>NUCLEOTIDE SEQUENCE</scope>
    <source>
        <strain evidence="3">An582</strain>
    </source>
</reference>
<dbReference type="InterPro" id="IPR027417">
    <property type="entry name" value="P-loop_NTPase"/>
</dbReference>
<comment type="caution">
    <text evidence="3">The sequence shown here is derived from an EMBL/GenBank/DDBJ whole genome shotgun (WGS) entry which is preliminary data.</text>
</comment>